<name>A0A023G640_AMBTT</name>
<accession>A0A023G640</accession>
<reference evidence="4" key="1">
    <citation type="submission" date="2014-03" db="EMBL/GenBank/DDBJ databases">
        <title>The sialotranscriptome of Amblyomma triste, Amblyomma parvum and Amblyomma cajennense ticks, uncovered by 454-based RNA-seq.</title>
        <authorList>
            <person name="Garcia G.R."/>
            <person name="Gardinassi L.G."/>
            <person name="Ribeiro J.M."/>
            <person name="Anatriello E."/>
            <person name="Ferreira B.R."/>
            <person name="Moreira H.N."/>
            <person name="Mafra C."/>
            <person name="Olegario M.M."/>
            <person name="Szabo P.J."/>
            <person name="Miranda-Santos I.K."/>
            <person name="Maruyama S.R."/>
        </authorList>
    </citation>
    <scope>NUCLEOTIDE SEQUENCE</scope>
    <source>
        <strain evidence="4">Mato Grasso do Sul</strain>
        <tissue evidence="4">Salivary glands</tissue>
    </source>
</reference>
<evidence type="ECO:0000256" key="3">
    <source>
        <dbReference type="SAM" id="SignalP"/>
    </source>
</evidence>
<evidence type="ECO:0000256" key="2">
    <source>
        <dbReference type="SAM" id="Phobius"/>
    </source>
</evidence>
<protein>
    <submittedName>
        <fullName evidence="4">Uncharacterized protein</fullName>
    </submittedName>
</protein>
<dbReference type="EMBL" id="GBBM01007063">
    <property type="protein sequence ID" value="JAC28355.1"/>
    <property type="molecule type" value="mRNA"/>
</dbReference>
<dbReference type="AlphaFoldDB" id="A0A023G640"/>
<organism evidence="4">
    <name type="scientific">Amblyomma triste</name>
    <name type="common">Neotropical tick</name>
    <dbReference type="NCBI Taxonomy" id="251400"/>
    <lineage>
        <taxon>Eukaryota</taxon>
        <taxon>Metazoa</taxon>
        <taxon>Ecdysozoa</taxon>
        <taxon>Arthropoda</taxon>
        <taxon>Chelicerata</taxon>
        <taxon>Arachnida</taxon>
        <taxon>Acari</taxon>
        <taxon>Parasitiformes</taxon>
        <taxon>Ixodida</taxon>
        <taxon>Ixodoidea</taxon>
        <taxon>Ixodidae</taxon>
        <taxon>Amblyomminae</taxon>
        <taxon>Amblyomma</taxon>
    </lineage>
</organism>
<feature type="compositionally biased region" description="Polar residues" evidence="1">
    <location>
        <begin position="480"/>
        <end position="495"/>
    </location>
</feature>
<feature type="region of interest" description="Disordered" evidence="1">
    <location>
        <begin position="530"/>
        <end position="561"/>
    </location>
</feature>
<keyword evidence="2" id="KW-0472">Membrane</keyword>
<feature type="signal peptide" evidence="3">
    <location>
        <begin position="1"/>
        <end position="16"/>
    </location>
</feature>
<proteinExistence type="evidence at transcript level"/>
<sequence>MLRSAVILTILCSAFAGWAVWSDVRRQLEYQNVVAENQHLHQQVADFRHLLVQARRDLAACRDNVSTLLQERDVLDRALARLAHERHSGVIATVTSYAGTATSWASERASLAWDLVLAFVQAYWALAFGVTGMVAIGMVVLYLAFLAVCRLRIRFWNWRAPPVAQVLVDRVDLPVWGPEFVPERYQPGSDPHPVSVREIPAFQAAVYTKARGGSEMHFQGYALNLEGFLLMPLHVKEPEGVPHDQVVLQKLVGEETRQVTLGEDIHWMEVAQDAVAADMTTMKCDKGSLESYLGLARGKAADITEMTHCAIIGGMKPARTMGAVRHLADFFGQVQYTGTTFSGYSGAAYYANKTVYGMHTAAWLSMNIGYSAAYLAAILRKRRGKKESSEDYVLKRAGKQRQIVYRTSPGDPEEIIMKVDGRFYTFDASEIPDSLWERMRPAEDVRGSGESYNDEGNFLGKRPAVQMPGQMGQSKKKPENQFQNVSASQRGSVTGPNAVAGPSGLQQPATPASPFVANANSLQEVTARQELIAVPSPDHSSGMSSTTGVSGKGLKSQRRKK</sequence>
<dbReference type="InterPro" id="IPR009003">
    <property type="entry name" value="Peptidase_S1_PA"/>
</dbReference>
<keyword evidence="2" id="KW-1133">Transmembrane helix</keyword>
<feature type="transmembrane region" description="Helical" evidence="2">
    <location>
        <begin position="123"/>
        <end position="149"/>
    </location>
</feature>
<dbReference type="SUPFAM" id="SSF50494">
    <property type="entry name" value="Trypsin-like serine proteases"/>
    <property type="match status" value="1"/>
</dbReference>
<feature type="compositionally biased region" description="Low complexity" evidence="1">
    <location>
        <begin position="540"/>
        <end position="553"/>
    </location>
</feature>
<feature type="region of interest" description="Disordered" evidence="1">
    <location>
        <begin position="445"/>
        <end position="517"/>
    </location>
</feature>
<evidence type="ECO:0000256" key="1">
    <source>
        <dbReference type="SAM" id="MobiDB-lite"/>
    </source>
</evidence>
<keyword evidence="3" id="KW-0732">Signal</keyword>
<feature type="chain" id="PRO_5001521716" evidence="3">
    <location>
        <begin position="17"/>
        <end position="561"/>
    </location>
</feature>
<keyword evidence="2" id="KW-0812">Transmembrane</keyword>
<evidence type="ECO:0000313" key="4">
    <source>
        <dbReference type="EMBL" id="JAC28355.1"/>
    </source>
</evidence>